<name>A0A9N9EL89_9GLOM</name>
<keyword evidence="2" id="KW-1185">Reference proteome</keyword>
<accession>A0A9N9EL89</accession>
<organism evidence="1 2">
    <name type="scientific">Acaulospora morrowiae</name>
    <dbReference type="NCBI Taxonomy" id="94023"/>
    <lineage>
        <taxon>Eukaryota</taxon>
        <taxon>Fungi</taxon>
        <taxon>Fungi incertae sedis</taxon>
        <taxon>Mucoromycota</taxon>
        <taxon>Glomeromycotina</taxon>
        <taxon>Glomeromycetes</taxon>
        <taxon>Diversisporales</taxon>
        <taxon>Acaulosporaceae</taxon>
        <taxon>Acaulospora</taxon>
    </lineage>
</organism>
<evidence type="ECO:0000313" key="1">
    <source>
        <dbReference type="EMBL" id="CAG8684701.1"/>
    </source>
</evidence>
<gene>
    <name evidence="1" type="ORF">AMORRO_LOCUS11412</name>
</gene>
<reference evidence="1" key="1">
    <citation type="submission" date="2021-06" db="EMBL/GenBank/DDBJ databases">
        <authorList>
            <person name="Kallberg Y."/>
            <person name="Tangrot J."/>
            <person name="Rosling A."/>
        </authorList>
    </citation>
    <scope>NUCLEOTIDE SEQUENCE</scope>
    <source>
        <strain evidence="1">CL551</strain>
    </source>
</reference>
<proteinExistence type="predicted"/>
<dbReference type="AlphaFoldDB" id="A0A9N9EL89"/>
<dbReference type="EMBL" id="CAJVPV010014419">
    <property type="protein sequence ID" value="CAG8684701.1"/>
    <property type="molecule type" value="Genomic_DNA"/>
</dbReference>
<dbReference type="Proteomes" id="UP000789342">
    <property type="component" value="Unassembled WGS sequence"/>
</dbReference>
<sequence length="56" mass="6486">DPGVRPKLGRNMVNIPLLNTSNIKNIRCVPQELLIYRDMWQVVVVQTEQTVKPQIE</sequence>
<comment type="caution">
    <text evidence="1">The sequence shown here is derived from an EMBL/GenBank/DDBJ whole genome shotgun (WGS) entry which is preliminary data.</text>
</comment>
<feature type="non-terminal residue" evidence="1">
    <location>
        <position position="56"/>
    </location>
</feature>
<evidence type="ECO:0000313" key="2">
    <source>
        <dbReference type="Proteomes" id="UP000789342"/>
    </source>
</evidence>
<protein>
    <submittedName>
        <fullName evidence="1">4370_t:CDS:1</fullName>
    </submittedName>
</protein>